<dbReference type="InterPro" id="IPR039428">
    <property type="entry name" value="NUOK/Mnh_C1-like"/>
</dbReference>
<evidence type="ECO:0000313" key="9">
    <source>
        <dbReference type="EMBL" id="SEL86061.1"/>
    </source>
</evidence>
<dbReference type="OrthoDB" id="9799219at2"/>
<evidence type="ECO:0000256" key="2">
    <source>
        <dbReference type="ARBA" id="ARBA00010388"/>
    </source>
</evidence>
<dbReference type="STRING" id="46177.SAMN05660976_03576"/>
<evidence type="ECO:0000313" key="10">
    <source>
        <dbReference type="Proteomes" id="UP000198953"/>
    </source>
</evidence>
<gene>
    <name evidence="9" type="ORF">SAMN05660976_03576</name>
</gene>
<dbReference type="InterPro" id="IPR050601">
    <property type="entry name" value="CPA3_antiporter_subunitC"/>
</dbReference>
<reference evidence="9 10" key="1">
    <citation type="submission" date="2016-10" db="EMBL/GenBank/DDBJ databases">
        <authorList>
            <person name="de Groot N.N."/>
        </authorList>
    </citation>
    <scope>NUCLEOTIDE SEQUENCE [LARGE SCALE GENOMIC DNA]</scope>
    <source>
        <strain evidence="9 10">DSM 43357</strain>
    </source>
</reference>
<evidence type="ECO:0000256" key="7">
    <source>
        <dbReference type="SAM" id="MobiDB-lite"/>
    </source>
</evidence>
<feature type="transmembrane region" description="Helical" evidence="8">
    <location>
        <begin position="6"/>
        <end position="23"/>
    </location>
</feature>
<dbReference type="Gene3D" id="1.10.287.3510">
    <property type="match status" value="1"/>
</dbReference>
<dbReference type="RefSeq" id="WP_055503964.1">
    <property type="nucleotide sequence ID" value="NZ_FOBF01000007.1"/>
</dbReference>
<dbReference type="EMBL" id="FOBF01000007">
    <property type="protein sequence ID" value="SEL86061.1"/>
    <property type="molecule type" value="Genomic_DNA"/>
</dbReference>
<feature type="transmembrane region" description="Helical" evidence="8">
    <location>
        <begin position="30"/>
        <end position="53"/>
    </location>
</feature>
<dbReference type="Pfam" id="PF00420">
    <property type="entry name" value="Oxidored_q2"/>
    <property type="match status" value="1"/>
</dbReference>
<evidence type="ECO:0000256" key="3">
    <source>
        <dbReference type="ARBA" id="ARBA00022475"/>
    </source>
</evidence>
<organism evidence="9 10">
    <name type="scientific">Nonomuraea pusilla</name>
    <dbReference type="NCBI Taxonomy" id="46177"/>
    <lineage>
        <taxon>Bacteria</taxon>
        <taxon>Bacillati</taxon>
        <taxon>Actinomycetota</taxon>
        <taxon>Actinomycetes</taxon>
        <taxon>Streptosporangiales</taxon>
        <taxon>Streptosporangiaceae</taxon>
        <taxon>Nonomuraea</taxon>
    </lineage>
</organism>
<accession>A0A1H7TMR1</accession>
<feature type="region of interest" description="Disordered" evidence="7">
    <location>
        <begin position="221"/>
        <end position="272"/>
    </location>
</feature>
<evidence type="ECO:0000256" key="8">
    <source>
        <dbReference type="SAM" id="Phobius"/>
    </source>
</evidence>
<keyword evidence="6 8" id="KW-0472">Membrane</keyword>
<proteinExistence type="inferred from homology"/>
<evidence type="ECO:0000256" key="6">
    <source>
        <dbReference type="ARBA" id="ARBA00023136"/>
    </source>
</evidence>
<evidence type="ECO:0000256" key="4">
    <source>
        <dbReference type="ARBA" id="ARBA00022692"/>
    </source>
</evidence>
<protein>
    <submittedName>
        <fullName evidence="9">Multisubunit sodium/proton antiporter, MrpC subunit</fullName>
    </submittedName>
</protein>
<evidence type="ECO:0000256" key="1">
    <source>
        <dbReference type="ARBA" id="ARBA00004651"/>
    </source>
</evidence>
<dbReference type="PANTHER" id="PTHR34583">
    <property type="entry name" value="ANTIPORTER SUBUNIT MNHC2-RELATED"/>
    <property type="match status" value="1"/>
</dbReference>
<dbReference type="Proteomes" id="UP000198953">
    <property type="component" value="Unassembled WGS sequence"/>
</dbReference>
<feature type="compositionally biased region" description="Basic residues" evidence="7">
    <location>
        <begin position="235"/>
        <end position="244"/>
    </location>
</feature>
<dbReference type="NCBIfam" id="NF005929">
    <property type="entry name" value="PRK07946.1"/>
    <property type="match status" value="1"/>
</dbReference>
<name>A0A1H7TMR1_9ACTN</name>
<keyword evidence="4 8" id="KW-0812">Transmembrane</keyword>
<sequence length="272" mass="30715">MTVPVAPFLASGLLIATGVTLLLERSLVRVLAGVIVLGNGVNLLIVTAGGPAGGPPLLGSVPRAAMADPLPQAMVLTAIVITLGVTAFLLAMVHRSWQLTGTDEVQDDTEDRNVRLRARHVELGAAVRAKRDDYRRLVLRQRAELAHMQAERAERERLEEADLELRIARVHDELGAWTRDLRERGVSEEELHDRLEVAAQRAGDSELDNLRRIEELREEHERRRREQAAREKELRRRLKHRQREARRQMRAALRAERARQALAEDPELEGDE</sequence>
<dbReference type="PANTHER" id="PTHR34583:SF2">
    <property type="entry name" value="ANTIPORTER SUBUNIT MNHC2-RELATED"/>
    <property type="match status" value="1"/>
</dbReference>
<comment type="similarity">
    <text evidence="2">Belongs to the CPA3 antiporters (TC 2.A.63) subunit C family.</text>
</comment>
<keyword evidence="10" id="KW-1185">Reference proteome</keyword>
<dbReference type="GO" id="GO:0005886">
    <property type="term" value="C:plasma membrane"/>
    <property type="evidence" value="ECO:0007669"/>
    <property type="project" value="UniProtKB-SubCell"/>
</dbReference>
<keyword evidence="5 8" id="KW-1133">Transmembrane helix</keyword>
<feature type="compositionally biased region" description="Basic and acidic residues" evidence="7">
    <location>
        <begin position="221"/>
        <end position="234"/>
    </location>
</feature>
<dbReference type="AlphaFoldDB" id="A0A1H7TMR1"/>
<evidence type="ECO:0000256" key="5">
    <source>
        <dbReference type="ARBA" id="ARBA00022989"/>
    </source>
</evidence>
<comment type="subcellular location">
    <subcellularLocation>
        <location evidence="1">Cell membrane</location>
        <topology evidence="1">Multi-pass membrane protein</topology>
    </subcellularLocation>
</comment>
<keyword evidence="3" id="KW-1003">Cell membrane</keyword>
<feature type="transmembrane region" description="Helical" evidence="8">
    <location>
        <begin position="73"/>
        <end position="93"/>
    </location>
</feature>